<organism evidence="1 2">
    <name type="scientific">Colocasia esculenta</name>
    <name type="common">Wild taro</name>
    <name type="synonym">Arum esculentum</name>
    <dbReference type="NCBI Taxonomy" id="4460"/>
    <lineage>
        <taxon>Eukaryota</taxon>
        <taxon>Viridiplantae</taxon>
        <taxon>Streptophyta</taxon>
        <taxon>Embryophyta</taxon>
        <taxon>Tracheophyta</taxon>
        <taxon>Spermatophyta</taxon>
        <taxon>Magnoliopsida</taxon>
        <taxon>Liliopsida</taxon>
        <taxon>Araceae</taxon>
        <taxon>Aroideae</taxon>
        <taxon>Colocasieae</taxon>
        <taxon>Colocasia</taxon>
    </lineage>
</organism>
<dbReference type="AlphaFoldDB" id="A0A843V7H5"/>
<protein>
    <submittedName>
        <fullName evidence="1">Uncharacterized protein</fullName>
    </submittedName>
</protein>
<evidence type="ECO:0000313" key="1">
    <source>
        <dbReference type="EMBL" id="MQL92281.1"/>
    </source>
</evidence>
<dbReference type="EMBL" id="NMUH01001432">
    <property type="protein sequence ID" value="MQL92281.1"/>
    <property type="molecule type" value="Genomic_DNA"/>
</dbReference>
<comment type="caution">
    <text evidence="1">The sequence shown here is derived from an EMBL/GenBank/DDBJ whole genome shotgun (WGS) entry which is preliminary data.</text>
</comment>
<gene>
    <name evidence="1" type="ORF">Taro_024900</name>
</gene>
<name>A0A843V7H5_COLES</name>
<accession>A0A843V7H5</accession>
<keyword evidence="2" id="KW-1185">Reference proteome</keyword>
<evidence type="ECO:0000313" key="2">
    <source>
        <dbReference type="Proteomes" id="UP000652761"/>
    </source>
</evidence>
<dbReference type="Proteomes" id="UP000652761">
    <property type="component" value="Unassembled WGS sequence"/>
</dbReference>
<sequence length="73" mass="8188">MWSGELSSLDSGDRLRIVYRRRPNRETSTTLLRVILQAAEEGGHEAVRSQGALKHSTGAPRRLVLRHLLLEIG</sequence>
<reference evidence="1" key="1">
    <citation type="submission" date="2017-07" db="EMBL/GenBank/DDBJ databases">
        <title>Taro Niue Genome Assembly and Annotation.</title>
        <authorList>
            <person name="Atibalentja N."/>
            <person name="Keating K."/>
            <person name="Fields C.J."/>
        </authorList>
    </citation>
    <scope>NUCLEOTIDE SEQUENCE</scope>
    <source>
        <strain evidence="1">Niue_2</strain>
        <tissue evidence="1">Leaf</tissue>
    </source>
</reference>
<proteinExistence type="predicted"/>